<gene>
    <name evidence="3" type="ORF">PCANC_02682</name>
    <name evidence="1" type="ORF">PCANC_18821</name>
    <name evidence="2" type="ORF">PCASD_07156</name>
</gene>
<evidence type="ECO:0000313" key="3">
    <source>
        <dbReference type="EMBL" id="PLW57551.1"/>
    </source>
</evidence>
<dbReference type="Proteomes" id="UP000235388">
    <property type="component" value="Unassembled WGS sequence"/>
</dbReference>
<name>A0A2N5W5P7_9BASI</name>
<dbReference type="AlphaFoldDB" id="A0A2N5W5P7"/>
<dbReference type="EMBL" id="PGCJ01000010">
    <property type="protein sequence ID" value="PLW57551.1"/>
    <property type="molecule type" value="Genomic_DNA"/>
</dbReference>
<accession>A0A2N5W5P7</accession>
<dbReference type="EMBL" id="PGCI01000089">
    <property type="protein sequence ID" value="PLW41442.1"/>
    <property type="molecule type" value="Genomic_DNA"/>
</dbReference>
<dbReference type="Proteomes" id="UP000235392">
    <property type="component" value="Unassembled WGS sequence"/>
</dbReference>
<proteinExistence type="predicted"/>
<reference evidence="4 5" key="1">
    <citation type="submission" date="2017-11" db="EMBL/GenBank/DDBJ databases">
        <title>De novo assembly and phasing of dikaryotic genomes from two isolates of Puccinia coronata f. sp. avenae, the causal agent of oat crown rust.</title>
        <authorList>
            <person name="Miller M.E."/>
            <person name="Zhang Y."/>
            <person name="Omidvar V."/>
            <person name="Sperschneider J."/>
            <person name="Schwessinger B."/>
            <person name="Raley C."/>
            <person name="Palmer J.M."/>
            <person name="Garnica D."/>
            <person name="Upadhyaya N."/>
            <person name="Rathjen J."/>
            <person name="Taylor J.M."/>
            <person name="Park R.F."/>
            <person name="Dodds P.N."/>
            <person name="Hirsch C.D."/>
            <person name="Kianian S.F."/>
            <person name="Figueroa M."/>
        </authorList>
    </citation>
    <scope>NUCLEOTIDE SEQUENCE [LARGE SCALE GENOMIC DNA]</scope>
    <source>
        <strain evidence="3">12NC29</strain>
        <strain evidence="2">12SD80</strain>
    </source>
</reference>
<protein>
    <submittedName>
        <fullName evidence="3">Uncharacterized protein</fullName>
    </submittedName>
</protein>
<evidence type="ECO:0000313" key="5">
    <source>
        <dbReference type="Proteomes" id="UP000235392"/>
    </source>
</evidence>
<evidence type="ECO:0000313" key="1">
    <source>
        <dbReference type="EMBL" id="PLW32811.1"/>
    </source>
</evidence>
<evidence type="ECO:0000313" key="4">
    <source>
        <dbReference type="Proteomes" id="UP000235388"/>
    </source>
</evidence>
<sequence length="125" mass="14430">MTSQALPATLAWKRFSDTQEFRETISELLARKEDEIIIEPRVGQDVRRFRHQKGRLDASFTWSATDRAANIENHCNSPINYALYDSHTGKCRLRLGLPPHETDTINLDEDIGEKEILWFCNVIGE</sequence>
<keyword evidence="4" id="KW-1185">Reference proteome</keyword>
<organism evidence="3 4">
    <name type="scientific">Puccinia coronata f. sp. avenae</name>
    <dbReference type="NCBI Taxonomy" id="200324"/>
    <lineage>
        <taxon>Eukaryota</taxon>
        <taxon>Fungi</taxon>
        <taxon>Dikarya</taxon>
        <taxon>Basidiomycota</taxon>
        <taxon>Pucciniomycotina</taxon>
        <taxon>Pucciniomycetes</taxon>
        <taxon>Pucciniales</taxon>
        <taxon>Pucciniaceae</taxon>
        <taxon>Puccinia</taxon>
    </lineage>
</organism>
<dbReference type="EMBL" id="PGCJ01000314">
    <property type="protein sequence ID" value="PLW32811.1"/>
    <property type="molecule type" value="Genomic_DNA"/>
</dbReference>
<comment type="caution">
    <text evidence="3">The sequence shown here is derived from an EMBL/GenBank/DDBJ whole genome shotgun (WGS) entry which is preliminary data.</text>
</comment>
<evidence type="ECO:0000313" key="2">
    <source>
        <dbReference type="EMBL" id="PLW41442.1"/>
    </source>
</evidence>